<dbReference type="InterPro" id="IPR050407">
    <property type="entry name" value="Geranylgeranyl_reductase"/>
</dbReference>
<dbReference type="AlphaFoldDB" id="A0AAE3JRG1"/>
<dbReference type="EMBL" id="JAIRBC010000015">
    <property type="protein sequence ID" value="MCG2461308.1"/>
    <property type="molecule type" value="Genomic_DNA"/>
</dbReference>
<reference evidence="2" key="1">
    <citation type="submission" date="2023-02" db="EMBL/GenBank/DDBJ databases">
        <title>Genome of Flavobacteriaceae gen. nov. sp. strain F89.</title>
        <authorList>
            <person name="Wang Y."/>
        </authorList>
    </citation>
    <scope>NUCLEOTIDE SEQUENCE</scope>
    <source>
        <strain evidence="2">F89</strain>
    </source>
</reference>
<dbReference type="PANTHER" id="PTHR42685:SF22">
    <property type="entry name" value="CONDITIONED MEDIUM FACTOR RECEPTOR 1"/>
    <property type="match status" value="1"/>
</dbReference>
<dbReference type="InterPro" id="IPR002938">
    <property type="entry name" value="FAD-bd"/>
</dbReference>
<accession>A0AAE3JRG1</accession>
<keyword evidence="3" id="KW-1185">Reference proteome</keyword>
<dbReference type="RefSeq" id="WP_317902455.1">
    <property type="nucleotide sequence ID" value="NZ_JAIRBC010000015.1"/>
</dbReference>
<dbReference type="Pfam" id="PF01494">
    <property type="entry name" value="FAD_binding_3"/>
    <property type="match status" value="1"/>
</dbReference>
<organism evidence="2 3">
    <name type="scientific">Cerina litoralis</name>
    <dbReference type="NCBI Taxonomy" id="2874477"/>
    <lineage>
        <taxon>Bacteria</taxon>
        <taxon>Pseudomonadati</taxon>
        <taxon>Bacteroidota</taxon>
        <taxon>Flavobacteriia</taxon>
        <taxon>Flavobacteriales</taxon>
        <taxon>Flavobacteriaceae</taxon>
        <taxon>Cerina</taxon>
    </lineage>
</organism>
<feature type="domain" description="FAD-binding" evidence="1">
    <location>
        <begin position="4"/>
        <end position="307"/>
    </location>
</feature>
<dbReference type="SUPFAM" id="SSF51905">
    <property type="entry name" value="FAD/NAD(P)-binding domain"/>
    <property type="match status" value="1"/>
</dbReference>
<dbReference type="PRINTS" id="PR00420">
    <property type="entry name" value="RNGMNOXGNASE"/>
</dbReference>
<gene>
    <name evidence="2" type="ORF">K8352_11160</name>
</gene>
<name>A0AAE3JRG1_9FLAO</name>
<dbReference type="GO" id="GO:0071949">
    <property type="term" value="F:FAD binding"/>
    <property type="evidence" value="ECO:0007669"/>
    <property type="project" value="InterPro"/>
</dbReference>
<dbReference type="InterPro" id="IPR036188">
    <property type="entry name" value="FAD/NAD-bd_sf"/>
</dbReference>
<dbReference type="Proteomes" id="UP001200642">
    <property type="component" value="Unassembled WGS sequence"/>
</dbReference>
<dbReference type="PANTHER" id="PTHR42685">
    <property type="entry name" value="GERANYLGERANYL DIPHOSPHATE REDUCTASE"/>
    <property type="match status" value="1"/>
</dbReference>
<evidence type="ECO:0000313" key="3">
    <source>
        <dbReference type="Proteomes" id="UP001200642"/>
    </source>
</evidence>
<evidence type="ECO:0000313" key="2">
    <source>
        <dbReference type="EMBL" id="MCG2461308.1"/>
    </source>
</evidence>
<sequence>MNHFDVIIVGGGLAGLTCAIHLAQMGQKTLVVEKNGYPHHKVCGEYVSNEIVPYLEYLGVSLPSAGAVSINTLQFSSVNGKVLELKLPLGGVGISRYALDNVLYQRAVRLGVPFIFDTVMAIDYKDDTFEVSTADGLEFTAPLVLGAYGKRSVLDKFLDRDFINKKSDWLGIKAHYRWDIFPENRVGLHHFNGGYGGLSKTETGAVNFCYLVSYKSFKTQKDMESFNKNVVCKNPVLNLFLREAEPLFDHPLSIAQISFDKKNAVEGHILMCGDSAGLIHPLCGNGMAMAIHSAKIASEYIDHFLKNEGYSRIQLEKDYKNHWNATFRRRLWAGRVIQSLLLGKGITDMGISTLARSPRLLRALIEQTHGKPVLC</sequence>
<dbReference type="Gene3D" id="3.50.50.60">
    <property type="entry name" value="FAD/NAD(P)-binding domain"/>
    <property type="match status" value="1"/>
</dbReference>
<protein>
    <submittedName>
        <fullName evidence="2">NAD(P)/FAD-dependent oxidoreductase</fullName>
    </submittedName>
</protein>
<evidence type="ECO:0000259" key="1">
    <source>
        <dbReference type="Pfam" id="PF01494"/>
    </source>
</evidence>
<proteinExistence type="predicted"/>
<comment type="caution">
    <text evidence="2">The sequence shown here is derived from an EMBL/GenBank/DDBJ whole genome shotgun (WGS) entry which is preliminary data.</text>
</comment>